<dbReference type="GO" id="GO:0005737">
    <property type="term" value="C:cytoplasm"/>
    <property type="evidence" value="ECO:0007669"/>
    <property type="project" value="TreeGrafter"/>
</dbReference>
<evidence type="ECO:0000313" key="2">
    <source>
        <dbReference type="Proteomes" id="UP000281549"/>
    </source>
</evidence>
<evidence type="ECO:0000313" key="1">
    <source>
        <dbReference type="EMBL" id="RKP18929.1"/>
    </source>
</evidence>
<organism evidence="1 2">
    <name type="scientific">Rozella allomycis (strain CSF55)</name>
    <dbReference type="NCBI Taxonomy" id="988480"/>
    <lineage>
        <taxon>Eukaryota</taxon>
        <taxon>Fungi</taxon>
        <taxon>Fungi incertae sedis</taxon>
        <taxon>Cryptomycota</taxon>
        <taxon>Cryptomycota incertae sedis</taxon>
        <taxon>Rozella</taxon>
    </lineage>
</organism>
<dbReference type="AlphaFoldDB" id="A0A4V1IZR0"/>
<protein>
    <submittedName>
        <fullName evidence="1">Uncharacterized protein</fullName>
    </submittedName>
</protein>
<dbReference type="Proteomes" id="UP000281549">
    <property type="component" value="Unassembled WGS sequence"/>
</dbReference>
<dbReference type="Pfam" id="PF10303">
    <property type="entry name" value="DUF2408"/>
    <property type="match status" value="1"/>
</dbReference>
<dbReference type="GO" id="GO:0005634">
    <property type="term" value="C:nucleus"/>
    <property type="evidence" value="ECO:0007669"/>
    <property type="project" value="TreeGrafter"/>
</dbReference>
<proteinExistence type="predicted"/>
<dbReference type="InterPro" id="IPR018810">
    <property type="entry name" value="UPF0662"/>
</dbReference>
<accession>A0A4V1IZR0</accession>
<name>A0A4V1IZR0_ROZAC</name>
<sequence>MADCLALLSHLQEPFNHVNENLYSPYVKLCRVRATLYSFQKTGMFTLDDVTRIQKTLHVIENTFVVDGKFQVPGSNEVLAGQAVIFATMNACYKIAHRLLIALETIEGEMLPVYESLVTYKREMMAMKQGGEIEQKSRWSLDTATDLVPIQKELLEIEALKKDGKFMVNGAFVVKGQREAHQWLNRCYRLFNSLLACTETVDPSLSYVHQNLLTLRRSLMEFRRISIDTDGTFETNKITASDLMHWRLRLSSIYGLLIDGKFYNSKNQAPAGQSILAALLHQCNDILQELFAHVDEDDAFEDNEEEAYYEGLPVLSFRN</sequence>
<gene>
    <name evidence="1" type="ORF">ROZALSC1DRAFT_14613</name>
</gene>
<dbReference type="PANTHER" id="PTHR28086">
    <property type="entry name" value="UPF0662 PROTEIN YPL260W"/>
    <property type="match status" value="1"/>
</dbReference>
<reference evidence="2" key="1">
    <citation type="journal article" date="2018" name="Nat. Microbiol.">
        <title>Leveraging single-cell genomics to expand the fungal tree of life.</title>
        <authorList>
            <person name="Ahrendt S.R."/>
            <person name="Quandt C.A."/>
            <person name="Ciobanu D."/>
            <person name="Clum A."/>
            <person name="Salamov A."/>
            <person name="Andreopoulos B."/>
            <person name="Cheng J.F."/>
            <person name="Woyke T."/>
            <person name="Pelin A."/>
            <person name="Henrissat B."/>
            <person name="Reynolds N.K."/>
            <person name="Benny G.L."/>
            <person name="Smith M.E."/>
            <person name="James T.Y."/>
            <person name="Grigoriev I.V."/>
        </authorList>
    </citation>
    <scope>NUCLEOTIDE SEQUENCE [LARGE SCALE GENOMIC DNA]</scope>
    <source>
        <strain evidence="2">CSF55</strain>
    </source>
</reference>
<dbReference type="EMBL" id="ML005333">
    <property type="protein sequence ID" value="RKP18929.1"/>
    <property type="molecule type" value="Genomic_DNA"/>
</dbReference>
<dbReference type="PANTHER" id="PTHR28086:SF1">
    <property type="entry name" value="CU(2+) SUPPRESSING AND BLEOMYCIN SENSITIVE PROTEIN 1"/>
    <property type="match status" value="1"/>
</dbReference>